<evidence type="ECO:0000259" key="5">
    <source>
        <dbReference type="Pfam" id="PF00288"/>
    </source>
</evidence>
<keyword evidence="7" id="KW-1185">Reference proteome</keyword>
<proteinExistence type="predicted"/>
<dbReference type="Gene3D" id="3.30.230.120">
    <property type="match status" value="1"/>
</dbReference>
<dbReference type="PRINTS" id="PR00959">
    <property type="entry name" value="MEVGALKINASE"/>
</dbReference>
<sequence length="422" mass="45528">MNNSSTPLDPVLVPQGTFVYASAPARIDLAGGWTDTPPITHEHGGKVVNVAIKVNNRIPHLNGRYLSSIQAPYTVKARRTEALILSLSYEPDIPPEHYHSLEQIRDHADPLVPCALLKACIVASGIIGITPSKHDDVPYKTIAEALKHSGGGLELVVRSSLPLGSGMGTSSILAAAVLAVLKTLKGESYTTDDLLYQTLEVEQMMNTGGGWQDQVGGVLPGFKVTTCELGLPVQIKANTLDLSDDFIESFNSRLLLIYTGKTRLAKNLLQTVLMNWAGQDEAVVETMHRLVKDATQCEASLREGNMTNVGAVLSRYFDDKRFLSSTTLDHPPVVGILIKHLGPYIEGASLAGAGGGGFLVALLKPNLDRDDILANIRHVIDAEKKSQTPRDSNDVDVEDNNMWAWEATVDTVGLVVQIGEKA</sequence>
<dbReference type="GO" id="GO:0042352">
    <property type="term" value="P:GDP-L-fucose salvage"/>
    <property type="evidence" value="ECO:0007669"/>
    <property type="project" value="TreeGrafter"/>
</dbReference>
<protein>
    <recommendedName>
        <fullName evidence="5">GHMP kinase N-terminal domain-containing protein</fullName>
    </recommendedName>
</protein>
<dbReference type="SUPFAM" id="SSF55060">
    <property type="entry name" value="GHMP Kinase, C-terminal domain"/>
    <property type="match status" value="1"/>
</dbReference>
<dbReference type="PANTHER" id="PTHR32463:SF0">
    <property type="entry name" value="L-FUCOSE KINASE"/>
    <property type="match status" value="1"/>
</dbReference>
<dbReference type="EMBL" id="JAAAID010000099">
    <property type="protein sequence ID" value="KAG0022558.1"/>
    <property type="molecule type" value="Genomic_DNA"/>
</dbReference>
<keyword evidence="2" id="KW-0547">Nucleotide-binding</keyword>
<evidence type="ECO:0000256" key="2">
    <source>
        <dbReference type="ARBA" id="ARBA00022741"/>
    </source>
</evidence>
<comment type="caution">
    <text evidence="6">The sequence shown here is derived from an EMBL/GenBank/DDBJ whole genome shotgun (WGS) entry which is preliminary data.</text>
</comment>
<evidence type="ECO:0000313" key="7">
    <source>
        <dbReference type="Proteomes" id="UP000703661"/>
    </source>
</evidence>
<keyword evidence="1" id="KW-0808">Transferase</keyword>
<evidence type="ECO:0000313" key="6">
    <source>
        <dbReference type="EMBL" id="KAG0022558.1"/>
    </source>
</evidence>
<dbReference type="Pfam" id="PF00288">
    <property type="entry name" value="GHMP_kinases_N"/>
    <property type="match status" value="1"/>
</dbReference>
<dbReference type="GO" id="GO:0050201">
    <property type="term" value="F:fucokinase activity"/>
    <property type="evidence" value="ECO:0007669"/>
    <property type="project" value="TreeGrafter"/>
</dbReference>
<dbReference type="InterPro" id="IPR020568">
    <property type="entry name" value="Ribosomal_Su5_D2-typ_SF"/>
</dbReference>
<name>A0A9P6N295_9FUNG</name>
<dbReference type="GO" id="GO:0005524">
    <property type="term" value="F:ATP binding"/>
    <property type="evidence" value="ECO:0007669"/>
    <property type="project" value="UniProtKB-KW"/>
</dbReference>
<dbReference type="InterPro" id="IPR052203">
    <property type="entry name" value="GHMP_Kinase-Related"/>
</dbReference>
<gene>
    <name evidence="6" type="ORF">BGZ80_011770</name>
</gene>
<dbReference type="PANTHER" id="PTHR32463">
    <property type="entry name" value="L-FUCOSE KINASE"/>
    <property type="match status" value="1"/>
</dbReference>
<dbReference type="AlphaFoldDB" id="A0A9P6N295"/>
<evidence type="ECO:0000256" key="4">
    <source>
        <dbReference type="ARBA" id="ARBA00022840"/>
    </source>
</evidence>
<accession>A0A9P6N295</accession>
<feature type="domain" description="GHMP kinase N-terminal" evidence="5">
    <location>
        <begin position="140"/>
        <end position="215"/>
    </location>
</feature>
<evidence type="ECO:0000256" key="1">
    <source>
        <dbReference type="ARBA" id="ARBA00022679"/>
    </source>
</evidence>
<evidence type="ECO:0000256" key="3">
    <source>
        <dbReference type="ARBA" id="ARBA00022777"/>
    </source>
</evidence>
<organism evidence="6 7">
    <name type="scientific">Entomortierella chlamydospora</name>
    <dbReference type="NCBI Taxonomy" id="101097"/>
    <lineage>
        <taxon>Eukaryota</taxon>
        <taxon>Fungi</taxon>
        <taxon>Fungi incertae sedis</taxon>
        <taxon>Mucoromycota</taxon>
        <taxon>Mortierellomycotina</taxon>
        <taxon>Mortierellomycetes</taxon>
        <taxon>Mortierellales</taxon>
        <taxon>Mortierellaceae</taxon>
        <taxon>Entomortierella</taxon>
    </lineage>
</organism>
<dbReference type="Proteomes" id="UP000703661">
    <property type="component" value="Unassembled WGS sequence"/>
</dbReference>
<keyword evidence="4" id="KW-0067">ATP-binding</keyword>
<dbReference type="InterPro" id="IPR036554">
    <property type="entry name" value="GHMP_kinase_C_sf"/>
</dbReference>
<dbReference type="InterPro" id="IPR006204">
    <property type="entry name" value="GHMP_kinase_N_dom"/>
</dbReference>
<reference evidence="6" key="1">
    <citation type="journal article" date="2020" name="Fungal Divers.">
        <title>Resolving the Mortierellaceae phylogeny through synthesis of multi-gene phylogenetics and phylogenomics.</title>
        <authorList>
            <person name="Vandepol N."/>
            <person name="Liber J."/>
            <person name="Desiro A."/>
            <person name="Na H."/>
            <person name="Kennedy M."/>
            <person name="Barry K."/>
            <person name="Grigoriev I.V."/>
            <person name="Miller A.N."/>
            <person name="O'Donnell K."/>
            <person name="Stajich J.E."/>
            <person name="Bonito G."/>
        </authorList>
    </citation>
    <scope>NUCLEOTIDE SEQUENCE</scope>
    <source>
        <strain evidence="6">NRRL 2769</strain>
    </source>
</reference>
<keyword evidence="3" id="KW-0418">Kinase</keyword>
<dbReference type="SUPFAM" id="SSF54211">
    <property type="entry name" value="Ribosomal protein S5 domain 2-like"/>
    <property type="match status" value="1"/>
</dbReference>